<evidence type="ECO:0000256" key="5">
    <source>
        <dbReference type="ARBA" id="ARBA00023002"/>
    </source>
</evidence>
<sequence length="336" mass="35210">MDETAAAVDALVAELARDDERADDAGLPVVWTALEESGLSTVGVPETSGGSGGTLSDLTDLARSLGRHAVSAPLLEHATARWALSGVEGAPTGGLLTATSSPPGSAPRDGAQMTVRQVPWARHASHLLVVDAAGLTLVDLAHESVDVEEVRNEAGEPRDNVTFGRDAARSLEAVPSPAAVTNRLALLWSAAVAGAIEGTYRLTRDYVNSRHQFGAPLIKIPAVAALLATVKVELVQVDASLARARREMTDEGDLRRATAAVGSARVVSARAATVAARLSHQLHGAMGITAEYPLHRHTTRLWAWRDEAGSELEWATGLGDMALSLGEEGLWDALTN</sequence>
<dbReference type="SUPFAM" id="SSF47203">
    <property type="entry name" value="Acyl-CoA dehydrogenase C-terminal domain-like"/>
    <property type="match status" value="1"/>
</dbReference>
<gene>
    <name evidence="7" type="ORF">GCM10023350_11660</name>
</gene>
<dbReference type="InterPro" id="IPR009100">
    <property type="entry name" value="AcylCoA_DH/oxidase_NM_dom_sf"/>
</dbReference>
<proteinExistence type="inferred from homology"/>
<comment type="similarity">
    <text evidence="2">Belongs to the acyl-CoA dehydrogenase family.</text>
</comment>
<keyword evidence="5" id="KW-0560">Oxidoreductase</keyword>
<name>A0ABP8YJS4_9ACTN</name>
<reference evidence="8" key="1">
    <citation type="journal article" date="2019" name="Int. J. Syst. Evol. Microbiol.">
        <title>The Global Catalogue of Microorganisms (GCM) 10K type strain sequencing project: providing services to taxonomists for standard genome sequencing and annotation.</title>
        <authorList>
            <consortium name="The Broad Institute Genomics Platform"/>
            <consortium name="The Broad Institute Genome Sequencing Center for Infectious Disease"/>
            <person name="Wu L."/>
            <person name="Ma J."/>
        </authorList>
    </citation>
    <scope>NUCLEOTIDE SEQUENCE [LARGE SCALE GENOMIC DNA]</scope>
    <source>
        <strain evidence="8">JCM 18532</strain>
    </source>
</reference>
<dbReference type="InterPro" id="IPR037069">
    <property type="entry name" value="AcylCoA_DH/ox_N_sf"/>
</dbReference>
<dbReference type="EMBL" id="BAABKN010000008">
    <property type="protein sequence ID" value="GAA4730076.1"/>
    <property type="molecule type" value="Genomic_DNA"/>
</dbReference>
<dbReference type="InterPro" id="IPR036250">
    <property type="entry name" value="AcylCo_DH-like_C"/>
</dbReference>
<evidence type="ECO:0000259" key="6">
    <source>
        <dbReference type="Pfam" id="PF00441"/>
    </source>
</evidence>
<evidence type="ECO:0000256" key="2">
    <source>
        <dbReference type="ARBA" id="ARBA00009347"/>
    </source>
</evidence>
<feature type="domain" description="Acyl-CoA dehydrogenase/oxidase C-terminal" evidence="6">
    <location>
        <begin position="188"/>
        <end position="300"/>
    </location>
</feature>
<dbReference type="PANTHER" id="PTHR43884">
    <property type="entry name" value="ACYL-COA DEHYDROGENASE"/>
    <property type="match status" value="1"/>
</dbReference>
<evidence type="ECO:0000313" key="8">
    <source>
        <dbReference type="Proteomes" id="UP001499882"/>
    </source>
</evidence>
<protein>
    <submittedName>
        <fullName evidence="7">Acyl-CoA dehydrogenase family protein</fullName>
    </submittedName>
</protein>
<keyword evidence="3" id="KW-0285">Flavoprotein</keyword>
<dbReference type="InterPro" id="IPR009075">
    <property type="entry name" value="AcylCo_DH/oxidase_C"/>
</dbReference>
<dbReference type="Gene3D" id="1.10.540.10">
    <property type="entry name" value="Acyl-CoA dehydrogenase/oxidase, N-terminal domain"/>
    <property type="match status" value="1"/>
</dbReference>
<dbReference type="SUPFAM" id="SSF56645">
    <property type="entry name" value="Acyl-CoA dehydrogenase NM domain-like"/>
    <property type="match status" value="1"/>
</dbReference>
<evidence type="ECO:0000256" key="3">
    <source>
        <dbReference type="ARBA" id="ARBA00022630"/>
    </source>
</evidence>
<keyword evidence="4" id="KW-0274">FAD</keyword>
<evidence type="ECO:0000313" key="7">
    <source>
        <dbReference type="EMBL" id="GAA4730076.1"/>
    </source>
</evidence>
<dbReference type="Gene3D" id="1.20.140.10">
    <property type="entry name" value="Butyryl-CoA Dehydrogenase, subunit A, domain 3"/>
    <property type="match status" value="1"/>
</dbReference>
<dbReference type="Pfam" id="PF00441">
    <property type="entry name" value="Acyl-CoA_dh_1"/>
    <property type="match status" value="1"/>
</dbReference>
<organism evidence="7 8">
    <name type="scientific">Nocardioides endophyticus</name>
    <dbReference type="NCBI Taxonomy" id="1353775"/>
    <lineage>
        <taxon>Bacteria</taxon>
        <taxon>Bacillati</taxon>
        <taxon>Actinomycetota</taxon>
        <taxon>Actinomycetes</taxon>
        <taxon>Propionibacteriales</taxon>
        <taxon>Nocardioidaceae</taxon>
        <taxon>Nocardioides</taxon>
    </lineage>
</organism>
<dbReference type="PANTHER" id="PTHR43884:SF20">
    <property type="entry name" value="ACYL-COA DEHYDROGENASE FADE28"/>
    <property type="match status" value="1"/>
</dbReference>
<accession>A0ABP8YJS4</accession>
<evidence type="ECO:0000256" key="1">
    <source>
        <dbReference type="ARBA" id="ARBA00001974"/>
    </source>
</evidence>
<comment type="cofactor">
    <cofactor evidence="1">
        <name>FAD</name>
        <dbReference type="ChEBI" id="CHEBI:57692"/>
    </cofactor>
</comment>
<keyword evidence="8" id="KW-1185">Reference proteome</keyword>
<dbReference type="Proteomes" id="UP001499882">
    <property type="component" value="Unassembled WGS sequence"/>
</dbReference>
<evidence type="ECO:0000256" key="4">
    <source>
        <dbReference type="ARBA" id="ARBA00022827"/>
    </source>
</evidence>
<comment type="caution">
    <text evidence="7">The sequence shown here is derived from an EMBL/GenBank/DDBJ whole genome shotgun (WGS) entry which is preliminary data.</text>
</comment>